<evidence type="ECO:0000313" key="8">
    <source>
        <dbReference type="Proteomes" id="UP001165289"/>
    </source>
</evidence>
<dbReference type="PROSITE" id="PS50056">
    <property type="entry name" value="TYR_PHOSPHATASE_2"/>
    <property type="match status" value="1"/>
</dbReference>
<evidence type="ECO:0000256" key="4">
    <source>
        <dbReference type="ARBA" id="ARBA00022912"/>
    </source>
</evidence>
<evidence type="ECO:0000256" key="3">
    <source>
        <dbReference type="ARBA" id="ARBA00022801"/>
    </source>
</evidence>
<dbReference type="PANTHER" id="PTHR10159:SF530">
    <property type="entry name" value="DUAL SPECIFICITY PROTEIN PHOSPHATASE DDB_G0271350-RELATED"/>
    <property type="match status" value="1"/>
</dbReference>
<dbReference type="InterPro" id="IPR029021">
    <property type="entry name" value="Prot-tyrosine_phosphatase-like"/>
</dbReference>
<dbReference type="GO" id="GO:0004725">
    <property type="term" value="F:protein tyrosine phosphatase activity"/>
    <property type="evidence" value="ECO:0007669"/>
    <property type="project" value="UniProtKB-EC"/>
</dbReference>
<keyword evidence="3" id="KW-0378">Hydrolase</keyword>
<dbReference type="Pfam" id="PF00782">
    <property type="entry name" value="DSPc"/>
    <property type="match status" value="1"/>
</dbReference>
<protein>
    <recommendedName>
        <fullName evidence="2">protein-tyrosine-phosphatase</fullName>
        <ecNumber evidence="2">3.1.3.48</ecNumber>
    </recommendedName>
</protein>
<dbReference type="InterPro" id="IPR000340">
    <property type="entry name" value="Dual-sp_phosphatase_cat-dom"/>
</dbReference>
<reference evidence="7 8" key="1">
    <citation type="journal article" date="2023" name="BMC Biol.">
        <title>The compact genome of the sponge Oopsacas minuta (Hexactinellida) is lacking key metazoan core genes.</title>
        <authorList>
            <person name="Santini S."/>
            <person name="Schenkelaars Q."/>
            <person name="Jourda C."/>
            <person name="Duchesne M."/>
            <person name="Belahbib H."/>
            <person name="Rocher C."/>
            <person name="Selva M."/>
            <person name="Riesgo A."/>
            <person name="Vervoort M."/>
            <person name="Leys S.P."/>
            <person name="Kodjabachian L."/>
            <person name="Le Bivic A."/>
            <person name="Borchiellini C."/>
            <person name="Claverie J.M."/>
            <person name="Renard E."/>
        </authorList>
    </citation>
    <scope>NUCLEOTIDE SEQUENCE [LARGE SCALE GENOMIC DNA]</scope>
    <source>
        <strain evidence="7">SPO-2</strain>
    </source>
</reference>
<dbReference type="EMBL" id="JAKMXF010000233">
    <property type="protein sequence ID" value="KAI6654024.1"/>
    <property type="molecule type" value="Genomic_DNA"/>
</dbReference>
<dbReference type="CDD" id="cd14498">
    <property type="entry name" value="DSP"/>
    <property type="match status" value="1"/>
</dbReference>
<dbReference type="PANTHER" id="PTHR10159">
    <property type="entry name" value="DUAL SPECIFICITY PROTEIN PHOSPHATASE"/>
    <property type="match status" value="1"/>
</dbReference>
<dbReference type="AlphaFoldDB" id="A0AAV7JZY2"/>
<name>A0AAV7JZY2_9METZ</name>
<organism evidence="7 8">
    <name type="scientific">Oopsacas minuta</name>
    <dbReference type="NCBI Taxonomy" id="111878"/>
    <lineage>
        <taxon>Eukaryota</taxon>
        <taxon>Metazoa</taxon>
        <taxon>Porifera</taxon>
        <taxon>Hexactinellida</taxon>
        <taxon>Hexasterophora</taxon>
        <taxon>Lyssacinosida</taxon>
        <taxon>Leucopsacidae</taxon>
        <taxon>Oopsacas</taxon>
    </lineage>
</organism>
<dbReference type="SUPFAM" id="SSF52799">
    <property type="entry name" value="(Phosphotyrosine protein) phosphatases II"/>
    <property type="match status" value="1"/>
</dbReference>
<proteinExistence type="inferred from homology"/>
<keyword evidence="8" id="KW-1185">Reference proteome</keyword>
<dbReference type="EC" id="3.1.3.48" evidence="2"/>
<dbReference type="Proteomes" id="UP001165289">
    <property type="component" value="Unassembled WGS sequence"/>
</dbReference>
<dbReference type="GO" id="GO:0005737">
    <property type="term" value="C:cytoplasm"/>
    <property type="evidence" value="ECO:0007669"/>
    <property type="project" value="TreeGrafter"/>
</dbReference>
<dbReference type="Gene3D" id="3.90.190.10">
    <property type="entry name" value="Protein tyrosine phosphatase superfamily"/>
    <property type="match status" value="1"/>
</dbReference>
<feature type="domain" description="Tyrosine specific protein phosphatases" evidence="6">
    <location>
        <begin position="83"/>
        <end position="152"/>
    </location>
</feature>
<dbReference type="InterPro" id="IPR016130">
    <property type="entry name" value="Tyr_Pase_AS"/>
</dbReference>
<dbReference type="InterPro" id="IPR000387">
    <property type="entry name" value="Tyr_Pase_dom"/>
</dbReference>
<evidence type="ECO:0000313" key="7">
    <source>
        <dbReference type="EMBL" id="KAI6654024.1"/>
    </source>
</evidence>
<evidence type="ECO:0000259" key="6">
    <source>
        <dbReference type="PROSITE" id="PS50056"/>
    </source>
</evidence>
<dbReference type="SMART" id="SM00195">
    <property type="entry name" value="DSPc"/>
    <property type="match status" value="1"/>
</dbReference>
<dbReference type="InterPro" id="IPR020422">
    <property type="entry name" value="TYR_PHOSPHATASE_DUAL_dom"/>
</dbReference>
<evidence type="ECO:0000256" key="2">
    <source>
        <dbReference type="ARBA" id="ARBA00013064"/>
    </source>
</evidence>
<sequence>MASAISDFFRKKRSTQLWDAAEIYDNKLYYGGGYAADNLKELKAHKVTHIMNVADDVPNYHPNEFTYINLRVRDMGQDEGISRVFDQAFEKLDEIMKQDDARVLVHCAAGRNRSATITIAYVMHRDGIQLDKALKMVTTKRRVFIMRDNRTQLLQYEKKLYGKNTLKAEAFLVT</sequence>
<dbReference type="PROSITE" id="PS00383">
    <property type="entry name" value="TYR_PHOSPHATASE_1"/>
    <property type="match status" value="1"/>
</dbReference>
<dbReference type="GO" id="GO:0043409">
    <property type="term" value="P:negative regulation of MAPK cascade"/>
    <property type="evidence" value="ECO:0007669"/>
    <property type="project" value="TreeGrafter"/>
</dbReference>
<feature type="domain" description="Tyrosine-protein phosphatase" evidence="5">
    <location>
        <begin position="18"/>
        <end position="162"/>
    </location>
</feature>
<gene>
    <name evidence="7" type="ORF">LOD99_2871</name>
</gene>
<evidence type="ECO:0000259" key="5">
    <source>
        <dbReference type="PROSITE" id="PS50054"/>
    </source>
</evidence>
<keyword evidence="4" id="KW-0904">Protein phosphatase</keyword>
<comment type="caution">
    <text evidence="7">The sequence shown here is derived from an EMBL/GenBank/DDBJ whole genome shotgun (WGS) entry which is preliminary data.</text>
</comment>
<evidence type="ECO:0000256" key="1">
    <source>
        <dbReference type="ARBA" id="ARBA00008601"/>
    </source>
</evidence>
<dbReference type="PROSITE" id="PS50054">
    <property type="entry name" value="TYR_PHOSPHATASE_DUAL"/>
    <property type="match status" value="1"/>
</dbReference>
<comment type="similarity">
    <text evidence="1">Belongs to the protein-tyrosine phosphatase family. Non-receptor class dual specificity subfamily.</text>
</comment>
<accession>A0AAV7JZY2</accession>